<sequence>MANRFKPLLSIPFIICLTVLMVNDFYLKETYHNTFTGKLSDICGLFIFPIFWSAVFTRHRLVVFLLTGLLFIYWKSEYSSGFIHFFSTYFFTIQRVVDYTDLIALPVLLLAWLRISDAPKKVDAYSVFKNVSPYPLAALTIFAFCATSRPTYIQKFDQPEYVLFKATALPDSGVFGEDFGFYKFDSLVVVQVNSLYSHNRPATDDDYNKNMVIRDLELQVIDMLPGTKSLVHHNQQTRLTINTPQGNDHVQFKGSRLHGRFLREANGKTIIEGTYKSGLEDSIWTFTSPENKTVTKITFINGERTLVRKFHGKTLTSSNSINTRADVKRNKIIQIAILALLMIVTISQIVKSYRKKSNDCIEVSSSWKWLASFL</sequence>
<name>A0A6I4IQ77_9SPHI</name>
<feature type="transmembrane region" description="Helical" evidence="1">
    <location>
        <begin position="332"/>
        <end position="350"/>
    </location>
</feature>
<dbReference type="SUPFAM" id="SSF82185">
    <property type="entry name" value="Histone H3 K4-specific methyltransferase SET7/9 N-terminal domain"/>
    <property type="match status" value="1"/>
</dbReference>
<dbReference type="AlphaFoldDB" id="A0A6I4IQ77"/>
<dbReference type="RefSeq" id="WP_157541432.1">
    <property type="nucleotide sequence ID" value="NZ_WQLA01000003.1"/>
</dbReference>
<accession>A0A6I4IQ77</accession>
<comment type="caution">
    <text evidence="2">The sequence shown here is derived from an EMBL/GenBank/DDBJ whole genome shotgun (WGS) entry which is preliminary data.</text>
</comment>
<evidence type="ECO:0000313" key="3">
    <source>
        <dbReference type="Proteomes" id="UP000434850"/>
    </source>
</evidence>
<reference evidence="2 3" key="1">
    <citation type="submission" date="2019-12" db="EMBL/GenBank/DDBJ databases">
        <title>Mucilaginibacter sp. HME9299 genome sequencing and assembly.</title>
        <authorList>
            <person name="Kang H."/>
            <person name="Kim H."/>
            <person name="Joh K."/>
        </authorList>
    </citation>
    <scope>NUCLEOTIDE SEQUENCE [LARGE SCALE GENOMIC DNA]</scope>
    <source>
        <strain evidence="2 3">HME9299</strain>
    </source>
</reference>
<keyword evidence="1" id="KW-1133">Transmembrane helix</keyword>
<evidence type="ECO:0000256" key="1">
    <source>
        <dbReference type="SAM" id="Phobius"/>
    </source>
</evidence>
<gene>
    <name evidence="2" type="ORF">GO816_09030</name>
</gene>
<feature type="transmembrane region" description="Helical" evidence="1">
    <location>
        <begin position="96"/>
        <end position="113"/>
    </location>
</feature>
<dbReference type="EMBL" id="WQLA01000003">
    <property type="protein sequence ID" value="MVN91263.1"/>
    <property type="molecule type" value="Genomic_DNA"/>
</dbReference>
<feature type="transmembrane region" description="Helical" evidence="1">
    <location>
        <begin position="61"/>
        <end position="76"/>
    </location>
</feature>
<keyword evidence="1" id="KW-0472">Membrane</keyword>
<keyword evidence="1" id="KW-0812">Transmembrane</keyword>
<feature type="transmembrane region" description="Helical" evidence="1">
    <location>
        <begin position="7"/>
        <end position="27"/>
    </location>
</feature>
<dbReference type="OrthoDB" id="660780at2"/>
<protein>
    <submittedName>
        <fullName evidence="2">Uncharacterized protein</fullName>
    </submittedName>
</protein>
<evidence type="ECO:0000313" key="2">
    <source>
        <dbReference type="EMBL" id="MVN91263.1"/>
    </source>
</evidence>
<dbReference type="Proteomes" id="UP000434850">
    <property type="component" value="Unassembled WGS sequence"/>
</dbReference>
<organism evidence="2 3">
    <name type="scientific">Mucilaginibacter aquatilis</name>
    <dbReference type="NCBI Taxonomy" id="1517760"/>
    <lineage>
        <taxon>Bacteria</taxon>
        <taxon>Pseudomonadati</taxon>
        <taxon>Bacteroidota</taxon>
        <taxon>Sphingobacteriia</taxon>
        <taxon>Sphingobacteriales</taxon>
        <taxon>Sphingobacteriaceae</taxon>
        <taxon>Mucilaginibacter</taxon>
    </lineage>
</organism>
<keyword evidence="3" id="KW-1185">Reference proteome</keyword>
<proteinExistence type="predicted"/>
<feature type="transmembrane region" description="Helical" evidence="1">
    <location>
        <begin position="39"/>
        <end position="56"/>
    </location>
</feature>